<accession>A0A4S8PT73</accession>
<proteinExistence type="predicted"/>
<gene>
    <name evidence="1" type="ORF">FAA86_15580</name>
</gene>
<evidence type="ECO:0000313" key="2">
    <source>
        <dbReference type="Proteomes" id="UP000307378"/>
    </source>
</evidence>
<reference evidence="1 2" key="1">
    <citation type="submission" date="2019-04" db="EMBL/GenBank/DDBJ databases">
        <title>genome sequence of strain W3.</title>
        <authorList>
            <person name="Gao J."/>
            <person name="Sun J."/>
        </authorList>
    </citation>
    <scope>NUCLEOTIDE SEQUENCE [LARGE SCALE GENOMIC DNA]</scope>
    <source>
        <strain evidence="1 2">W3</strain>
    </source>
</reference>
<evidence type="ECO:0000313" key="1">
    <source>
        <dbReference type="EMBL" id="THV34518.1"/>
    </source>
</evidence>
<sequence length="69" mass="7534">MLHHTDDTIIQIALDRLDDSSEDVRRVVTDLVMSGFNDVDELVELAGIARDSILSLREDTSAATATHPG</sequence>
<dbReference type="Proteomes" id="UP000307378">
    <property type="component" value="Unassembled WGS sequence"/>
</dbReference>
<dbReference type="RefSeq" id="WP_136542065.1">
    <property type="nucleotide sequence ID" value="NZ_STGU01000008.1"/>
</dbReference>
<protein>
    <submittedName>
        <fullName evidence="1">Uncharacterized protein</fullName>
    </submittedName>
</protein>
<dbReference type="EMBL" id="STGU01000008">
    <property type="protein sequence ID" value="THV34518.1"/>
    <property type="molecule type" value="Genomic_DNA"/>
</dbReference>
<dbReference type="AlphaFoldDB" id="A0A4S8PT73"/>
<comment type="caution">
    <text evidence="1">The sequence shown here is derived from an EMBL/GenBank/DDBJ whole genome shotgun (WGS) entry which is preliminary data.</text>
</comment>
<organism evidence="1 2">
    <name type="scientific">Rhizobium rosettiformans W3</name>
    <dbReference type="NCBI Taxonomy" id="538378"/>
    <lineage>
        <taxon>Bacteria</taxon>
        <taxon>Pseudomonadati</taxon>
        <taxon>Pseudomonadota</taxon>
        <taxon>Alphaproteobacteria</taxon>
        <taxon>Hyphomicrobiales</taxon>
        <taxon>Rhizobiaceae</taxon>
        <taxon>Rhizobium/Agrobacterium group</taxon>
        <taxon>Rhizobium</taxon>
    </lineage>
</organism>
<name>A0A4S8PT73_9HYPH</name>